<accession>A0A9P7VFL3</accession>
<evidence type="ECO:0000313" key="3">
    <source>
        <dbReference type="Proteomes" id="UP000812287"/>
    </source>
</evidence>
<dbReference type="OrthoDB" id="420076at2759"/>
<evidence type="ECO:0000259" key="1">
    <source>
        <dbReference type="PROSITE" id="PS51746"/>
    </source>
</evidence>
<organism evidence="2 3">
    <name type="scientific">Guyanagaster necrorhizus</name>
    <dbReference type="NCBI Taxonomy" id="856835"/>
    <lineage>
        <taxon>Eukaryota</taxon>
        <taxon>Fungi</taxon>
        <taxon>Dikarya</taxon>
        <taxon>Basidiomycota</taxon>
        <taxon>Agaricomycotina</taxon>
        <taxon>Agaricomycetes</taxon>
        <taxon>Agaricomycetidae</taxon>
        <taxon>Agaricales</taxon>
        <taxon>Marasmiineae</taxon>
        <taxon>Physalacriaceae</taxon>
        <taxon>Guyanagaster</taxon>
    </lineage>
</organism>
<dbReference type="RefSeq" id="XP_043033173.1">
    <property type="nucleotide sequence ID" value="XM_043181902.1"/>
</dbReference>
<dbReference type="Gene3D" id="3.60.40.10">
    <property type="entry name" value="PPM-type phosphatase domain"/>
    <property type="match status" value="1"/>
</dbReference>
<gene>
    <name evidence="2" type="ORF">BT62DRAFT_694460</name>
</gene>
<dbReference type="EMBL" id="MU250587">
    <property type="protein sequence ID" value="KAG7439673.1"/>
    <property type="molecule type" value="Genomic_DNA"/>
</dbReference>
<name>A0A9P7VFL3_9AGAR</name>
<reference evidence="2" key="1">
    <citation type="submission" date="2020-11" db="EMBL/GenBank/DDBJ databases">
        <title>Adaptations for nitrogen fixation in a non-lichenized fungal sporocarp promotes dispersal by wood-feeding termites.</title>
        <authorList>
            <consortium name="DOE Joint Genome Institute"/>
            <person name="Koch R.A."/>
            <person name="Yoon G."/>
            <person name="Arayal U."/>
            <person name="Lail K."/>
            <person name="Amirebrahimi M."/>
            <person name="Labutti K."/>
            <person name="Lipzen A."/>
            <person name="Riley R."/>
            <person name="Barry K."/>
            <person name="Henrissat B."/>
            <person name="Grigoriev I.V."/>
            <person name="Herr J.R."/>
            <person name="Aime M.C."/>
        </authorList>
    </citation>
    <scope>NUCLEOTIDE SEQUENCE</scope>
    <source>
        <strain evidence="2">MCA 3950</strain>
    </source>
</reference>
<evidence type="ECO:0000313" key="2">
    <source>
        <dbReference type="EMBL" id="KAG7439673.1"/>
    </source>
</evidence>
<dbReference type="InterPro" id="IPR036457">
    <property type="entry name" value="PPM-type-like_dom_sf"/>
</dbReference>
<feature type="domain" description="PPM-type phosphatase" evidence="1">
    <location>
        <begin position="24"/>
        <end position="167"/>
    </location>
</feature>
<dbReference type="PROSITE" id="PS51746">
    <property type="entry name" value="PPM_2"/>
    <property type="match status" value="1"/>
</dbReference>
<dbReference type="InterPro" id="IPR001932">
    <property type="entry name" value="PPM-type_phosphatase-like_dom"/>
</dbReference>
<dbReference type="SUPFAM" id="SSF81606">
    <property type="entry name" value="PP2C-like"/>
    <property type="match status" value="1"/>
</dbReference>
<protein>
    <recommendedName>
        <fullName evidence="1">PPM-type phosphatase domain-containing protein</fullName>
    </recommendedName>
</protein>
<comment type="caution">
    <text evidence="2">The sequence shown here is derived from an EMBL/GenBank/DDBJ whole genome shotgun (WGS) entry which is preliminary data.</text>
</comment>
<proteinExistence type="predicted"/>
<sequence>MSTSFRSINDWRELFIHAWSSRTTAGVHSVTFQLTPGARNEDQFVVQEWLIDGRWWKFPAVFDGHGGAHTAEYAAANLPRLIEEALREVVKECLHRSRDTLVSKVKKVLRQRIEDFDQAIGDAVKNLCSDSFTLNYLQVVALVDANKGILQRAFSGSMLVLALIDEE</sequence>
<dbReference type="AlphaFoldDB" id="A0A9P7VFL3"/>
<keyword evidence="3" id="KW-1185">Reference proteome</keyword>
<dbReference type="GeneID" id="66104198"/>
<dbReference type="Proteomes" id="UP000812287">
    <property type="component" value="Unassembled WGS sequence"/>
</dbReference>